<sequence length="39" mass="4884">MVQIIISWRKKATNYFNFLNSEHLFQPNVTDYIYRKIYK</sequence>
<proteinExistence type="predicted"/>
<reference evidence="1" key="1">
    <citation type="submission" date="2014-11" db="EMBL/GenBank/DDBJ databases">
        <authorList>
            <person name="Amaro Gonzalez C."/>
        </authorList>
    </citation>
    <scope>NUCLEOTIDE SEQUENCE</scope>
</reference>
<protein>
    <submittedName>
        <fullName evidence="1">Uncharacterized protein</fullName>
    </submittedName>
</protein>
<dbReference type="EMBL" id="GBXM01038771">
    <property type="protein sequence ID" value="JAH69806.1"/>
    <property type="molecule type" value="Transcribed_RNA"/>
</dbReference>
<evidence type="ECO:0000313" key="1">
    <source>
        <dbReference type="EMBL" id="JAH69806.1"/>
    </source>
</evidence>
<dbReference type="AlphaFoldDB" id="A0A0E9UVN7"/>
<accession>A0A0E9UVN7</accession>
<reference evidence="1" key="2">
    <citation type="journal article" date="2015" name="Fish Shellfish Immunol.">
        <title>Early steps in the European eel (Anguilla anguilla)-Vibrio vulnificus interaction in the gills: Role of the RtxA13 toxin.</title>
        <authorList>
            <person name="Callol A."/>
            <person name="Pajuelo D."/>
            <person name="Ebbesson L."/>
            <person name="Teles M."/>
            <person name="MacKenzie S."/>
            <person name="Amaro C."/>
        </authorList>
    </citation>
    <scope>NUCLEOTIDE SEQUENCE</scope>
</reference>
<name>A0A0E9UVN7_ANGAN</name>
<organism evidence="1">
    <name type="scientific">Anguilla anguilla</name>
    <name type="common">European freshwater eel</name>
    <name type="synonym">Muraena anguilla</name>
    <dbReference type="NCBI Taxonomy" id="7936"/>
    <lineage>
        <taxon>Eukaryota</taxon>
        <taxon>Metazoa</taxon>
        <taxon>Chordata</taxon>
        <taxon>Craniata</taxon>
        <taxon>Vertebrata</taxon>
        <taxon>Euteleostomi</taxon>
        <taxon>Actinopterygii</taxon>
        <taxon>Neopterygii</taxon>
        <taxon>Teleostei</taxon>
        <taxon>Anguilliformes</taxon>
        <taxon>Anguillidae</taxon>
        <taxon>Anguilla</taxon>
    </lineage>
</organism>